<feature type="transmembrane region" description="Helical" evidence="11">
    <location>
        <begin position="626"/>
        <end position="652"/>
    </location>
</feature>
<evidence type="ECO:0000256" key="2">
    <source>
        <dbReference type="ARBA" id="ARBA00008131"/>
    </source>
</evidence>
<evidence type="ECO:0000256" key="10">
    <source>
        <dbReference type="ARBA" id="ARBA00023136"/>
    </source>
</evidence>
<feature type="transmembrane region" description="Helical" evidence="11">
    <location>
        <begin position="673"/>
        <end position="695"/>
    </location>
</feature>
<keyword evidence="8 11" id="KW-1133">Transmembrane helix</keyword>
<feature type="transmembrane region" description="Helical" evidence="11">
    <location>
        <begin position="707"/>
        <end position="726"/>
    </location>
</feature>
<reference evidence="14" key="1">
    <citation type="submission" date="2016-06" db="EMBL/GenBank/DDBJ databases">
        <title>Draft Genome sequence of the fungus Inonotus baumii.</title>
        <authorList>
            <person name="Zhu H."/>
            <person name="Lin W."/>
        </authorList>
    </citation>
    <scope>NUCLEOTIDE SEQUENCE</scope>
    <source>
        <strain evidence="14">821</strain>
    </source>
</reference>
<dbReference type="InterPro" id="IPR032677">
    <property type="entry name" value="GTP_cyclohydro_II"/>
</dbReference>
<evidence type="ECO:0000256" key="9">
    <source>
        <dbReference type="ARBA" id="ARBA00023134"/>
    </source>
</evidence>
<dbReference type="InterPro" id="IPR000926">
    <property type="entry name" value="RibA"/>
</dbReference>
<feature type="transmembrane region" description="Helical" evidence="11">
    <location>
        <begin position="596"/>
        <end position="614"/>
    </location>
</feature>
<dbReference type="InterPro" id="IPR004841">
    <property type="entry name" value="AA-permease/SLC12A_dom"/>
</dbReference>
<keyword evidence="4 11" id="KW-0812">Transmembrane</keyword>
<comment type="caution">
    <text evidence="14">The sequence shown here is derived from an EMBL/GenBank/DDBJ whole genome shotgun (WGS) entry which is preliminary data.</text>
</comment>
<keyword evidence="3" id="KW-0813">Transport</keyword>
<organism evidence="14 15">
    <name type="scientific">Sanghuangporus baumii</name>
    <name type="common">Phellinus baumii</name>
    <dbReference type="NCBI Taxonomy" id="108892"/>
    <lineage>
        <taxon>Eukaryota</taxon>
        <taxon>Fungi</taxon>
        <taxon>Dikarya</taxon>
        <taxon>Basidiomycota</taxon>
        <taxon>Agaricomycotina</taxon>
        <taxon>Agaricomycetes</taxon>
        <taxon>Hymenochaetales</taxon>
        <taxon>Hymenochaetaceae</taxon>
        <taxon>Sanghuangporus</taxon>
    </lineage>
</organism>
<feature type="transmembrane region" description="Helical" evidence="11">
    <location>
        <begin position="956"/>
        <end position="977"/>
    </location>
</feature>
<evidence type="ECO:0000259" key="13">
    <source>
        <dbReference type="Pfam" id="PF00925"/>
    </source>
</evidence>
<dbReference type="PROSITE" id="PS00218">
    <property type="entry name" value="AMINO_ACID_PERMEASE_1"/>
    <property type="match status" value="1"/>
</dbReference>
<evidence type="ECO:0000256" key="1">
    <source>
        <dbReference type="ARBA" id="ARBA00004141"/>
    </source>
</evidence>
<dbReference type="GO" id="GO:0015171">
    <property type="term" value="F:amino acid transmembrane transporter activity"/>
    <property type="evidence" value="ECO:0007669"/>
    <property type="project" value="TreeGrafter"/>
</dbReference>
<sequence length="1096" mass="119959">MSSATTSPHTPPDPFTFDPPKVDLALQTFDAYDGTIAVGSLRPSVDQEVTNNSRGDIFVIPDNKQKDVAIDPLLLAAALASGPHVSHHHYHHSFFPSAEDVDAYSWEWSDGQRILSRQAPRSVRLASQSDYSSSEDFSSRSCSVSPWLKPVNTAEKDALLPSLSISRISSTESSHVSSSPASELSDDEIDVNLLHAVTCTTVDAGDVQVRCMVRTRVPTPHGEVFLHLYHNNRDNKEHLAIVVDPAQLDQNDATRAYAPHIRSKSLDAVWYDGETPMQRVIRGAYVGRLTEDGFTISQPDLAPKQSDPSIPAPLVRIHSECFTGETIGSMRCDCGEQLDEAIRRIFQPITFSDPMTGEQVTMPGRGAVIYMRQEGRGIGLLSKLRAYNLQDLGHDTVQANLLLGHGADERGYDVAAAILHDLGLGVGNTQSGESIRLLTNNPDKVEKLKNADVRISEQVSMVPRSWRCQAEDFTQKDRTDTHVVSSVDEAARLRSAGATLIGAGASHGPELEKYLLESGTQYKKEKSIRRVVPTSFLPRPSTYCTILSSDFEMSTGIEKKNETMQEVEKVASIESGSQTDGGEHVALRRQLKSRHIAMISIGGVIGVGLFVGTATSLKNGGPFGLFLGYATMGTICYSVMISLGEMVAYLPIPGGHIKLAERFVDPALSFTMGWNYWYSWAILLPTEMSAAAVLMSFWKSPEEVNPAVWITMCLIVVIAINLFGAGTYGECEFIFASIKVITVVGLIILGIILDLGGGPNYDRIGFRYWKDPGAFVQYEGISGAKGRFLGWLAVLSQAAFSFTGTEIVAVASGETKNPRRSIPRAMKRVYIRILLFYLGGTFIIGLLVPSSNESLNLEDSTAAKSPFVIAIKTAGISGLPHVINAALLTSAWSAGSSDLYTASRAIYGLALAGNAPRIFARTTKSGLPLPAVVFTSLFGFLAYMSVESGPGTVFNWFVNLTAIAGLMTWFGIAATYLRFRKGMHVQGFDRSQLPYRSKLNPYAGCHSNNIDDYPTFVTNYLPLALFPILYVAARFYLKCKPVSYSEMDYFTGLKEIEDETYEEVPPRNVVELLWSYLVTLTFFVPVAFVLTSILQM</sequence>
<protein>
    <submittedName>
        <fullName evidence="14">Amino acid permease</fullName>
    </submittedName>
</protein>
<name>A0A9Q5MYA2_SANBA</name>
<evidence type="ECO:0000256" key="11">
    <source>
        <dbReference type="SAM" id="Phobius"/>
    </source>
</evidence>
<dbReference type="FunFam" id="1.20.1740.10:FF:000006">
    <property type="entry name" value="General amino acid permease"/>
    <property type="match status" value="1"/>
</dbReference>
<feature type="transmembrane region" description="Helical" evidence="11">
    <location>
        <begin position="1073"/>
        <end position="1094"/>
    </location>
</feature>
<dbReference type="AlphaFoldDB" id="A0A9Q5MYA2"/>
<dbReference type="EMBL" id="LNZH02000215">
    <property type="protein sequence ID" value="OCB84510.1"/>
    <property type="molecule type" value="Genomic_DNA"/>
</dbReference>
<evidence type="ECO:0000259" key="12">
    <source>
        <dbReference type="Pfam" id="PF00324"/>
    </source>
</evidence>
<evidence type="ECO:0000256" key="4">
    <source>
        <dbReference type="ARBA" id="ARBA00022692"/>
    </source>
</evidence>
<keyword evidence="6" id="KW-0378">Hydrolase</keyword>
<proteinExistence type="inferred from homology"/>
<feature type="transmembrane region" description="Helical" evidence="11">
    <location>
        <begin position="733"/>
        <end position="753"/>
    </location>
</feature>
<dbReference type="GO" id="GO:0009231">
    <property type="term" value="P:riboflavin biosynthetic process"/>
    <property type="evidence" value="ECO:0007669"/>
    <property type="project" value="InterPro"/>
</dbReference>
<feature type="transmembrane region" description="Helical" evidence="11">
    <location>
        <begin position="1020"/>
        <end position="1037"/>
    </location>
</feature>
<evidence type="ECO:0000256" key="5">
    <source>
        <dbReference type="ARBA" id="ARBA00022741"/>
    </source>
</evidence>
<keyword evidence="7" id="KW-0029">Amino-acid transport</keyword>
<dbReference type="PANTHER" id="PTHR43341">
    <property type="entry name" value="AMINO ACID PERMEASE"/>
    <property type="match status" value="1"/>
</dbReference>
<keyword evidence="5" id="KW-0547">Nucleotide-binding</keyword>
<evidence type="ECO:0000313" key="14">
    <source>
        <dbReference type="EMBL" id="OCB84510.1"/>
    </source>
</evidence>
<dbReference type="InterPro" id="IPR050524">
    <property type="entry name" value="APC_YAT"/>
</dbReference>
<evidence type="ECO:0000256" key="8">
    <source>
        <dbReference type="ARBA" id="ARBA00022989"/>
    </source>
</evidence>
<feature type="domain" description="Amino acid permease/ SLC12A" evidence="12">
    <location>
        <begin position="595"/>
        <end position="1004"/>
    </location>
</feature>
<keyword evidence="15" id="KW-1185">Reference proteome</keyword>
<keyword evidence="10 11" id="KW-0472">Membrane</keyword>
<dbReference type="Pfam" id="PF00925">
    <property type="entry name" value="GTP_cyclohydro2"/>
    <property type="match status" value="1"/>
</dbReference>
<dbReference type="InterPro" id="IPR004840">
    <property type="entry name" value="Amino_acid_permease_CS"/>
</dbReference>
<dbReference type="PANTHER" id="PTHR43341:SF20">
    <property type="entry name" value="AAT FAMILY AMINO ACID TRANSPORTER"/>
    <property type="match status" value="1"/>
</dbReference>
<gene>
    <name evidence="14" type="ORF">A7U60_g8496</name>
</gene>
<dbReference type="Gene3D" id="1.20.1740.10">
    <property type="entry name" value="Amino acid/polyamine transporter I"/>
    <property type="match status" value="1"/>
</dbReference>
<dbReference type="InterPro" id="IPR036144">
    <property type="entry name" value="RibA-like_sf"/>
</dbReference>
<keyword evidence="9" id="KW-0342">GTP-binding</keyword>
<dbReference type="NCBIfam" id="NF001591">
    <property type="entry name" value="PRK00393.1"/>
    <property type="match status" value="1"/>
</dbReference>
<evidence type="ECO:0000256" key="6">
    <source>
        <dbReference type="ARBA" id="ARBA00022801"/>
    </source>
</evidence>
<dbReference type="CDD" id="cd00641">
    <property type="entry name" value="GTP_cyclohydro2"/>
    <property type="match status" value="1"/>
</dbReference>
<feature type="domain" description="GTP cyclohydrolase II" evidence="13">
    <location>
        <begin position="309"/>
        <end position="459"/>
    </location>
</feature>
<dbReference type="GO" id="GO:0003935">
    <property type="term" value="F:GTP cyclohydrolase II activity"/>
    <property type="evidence" value="ECO:0007669"/>
    <property type="project" value="InterPro"/>
</dbReference>
<evidence type="ECO:0000313" key="15">
    <source>
        <dbReference type="Proteomes" id="UP000757232"/>
    </source>
</evidence>
<feature type="transmembrane region" description="Helical" evidence="11">
    <location>
        <begin position="927"/>
        <end position="944"/>
    </location>
</feature>
<comment type="similarity">
    <text evidence="2">Belongs to the GTP cyclohydrolase II family.</text>
</comment>
<dbReference type="Gene3D" id="3.40.50.10990">
    <property type="entry name" value="GTP cyclohydrolase II"/>
    <property type="match status" value="1"/>
</dbReference>
<dbReference type="Proteomes" id="UP000757232">
    <property type="component" value="Unassembled WGS sequence"/>
</dbReference>
<dbReference type="SUPFAM" id="SSF142695">
    <property type="entry name" value="RibA-like"/>
    <property type="match status" value="2"/>
</dbReference>
<evidence type="ECO:0000256" key="3">
    <source>
        <dbReference type="ARBA" id="ARBA00022448"/>
    </source>
</evidence>
<feature type="transmembrane region" description="Helical" evidence="11">
    <location>
        <begin position="867"/>
        <end position="888"/>
    </location>
</feature>
<feature type="transmembrane region" description="Helical" evidence="11">
    <location>
        <begin position="829"/>
        <end position="847"/>
    </location>
</feature>
<dbReference type="GO" id="GO:0016020">
    <property type="term" value="C:membrane"/>
    <property type="evidence" value="ECO:0007669"/>
    <property type="project" value="UniProtKB-SubCell"/>
</dbReference>
<evidence type="ECO:0000256" key="7">
    <source>
        <dbReference type="ARBA" id="ARBA00022970"/>
    </source>
</evidence>
<dbReference type="OrthoDB" id="10062876at2759"/>
<dbReference type="GO" id="GO:0005525">
    <property type="term" value="F:GTP binding"/>
    <property type="evidence" value="ECO:0007669"/>
    <property type="project" value="UniProtKB-KW"/>
</dbReference>
<accession>A0A9Q5MYA2</accession>
<dbReference type="Pfam" id="PF00324">
    <property type="entry name" value="AA_permease"/>
    <property type="match status" value="1"/>
</dbReference>
<comment type="subcellular location">
    <subcellularLocation>
        <location evidence="1">Membrane</location>
        <topology evidence="1">Multi-pass membrane protein</topology>
    </subcellularLocation>
</comment>